<evidence type="ECO:0000256" key="1">
    <source>
        <dbReference type="SAM" id="Phobius"/>
    </source>
</evidence>
<dbReference type="EMBL" id="CADCTZ010001854">
    <property type="protein sequence ID" value="CAA9426033.1"/>
    <property type="molecule type" value="Genomic_DNA"/>
</dbReference>
<keyword evidence="1" id="KW-0812">Transmembrane</keyword>
<keyword evidence="1" id="KW-1133">Transmembrane helix</keyword>
<gene>
    <name evidence="2" type="ORF">AVDCRST_MAG84-7513</name>
</gene>
<dbReference type="AlphaFoldDB" id="A0A6J4PYV2"/>
<sequence>MVMDIRGYTQMNVDLERVPVVKLALTGIAIALYFFGYIKIF</sequence>
<accession>A0A6J4PYV2</accession>
<reference evidence="2" key="1">
    <citation type="submission" date="2020-02" db="EMBL/GenBank/DDBJ databases">
        <authorList>
            <person name="Meier V. D."/>
        </authorList>
    </citation>
    <scope>NUCLEOTIDE SEQUENCE</scope>
    <source>
        <strain evidence="2">AVDCRST_MAG84</strain>
    </source>
</reference>
<keyword evidence="1" id="KW-0472">Membrane</keyword>
<protein>
    <submittedName>
        <fullName evidence="2">Uncharacterized protein</fullName>
    </submittedName>
</protein>
<name>A0A6J4PYV2_9CYAN</name>
<feature type="transmembrane region" description="Helical" evidence="1">
    <location>
        <begin position="20"/>
        <end position="38"/>
    </location>
</feature>
<organism evidence="2">
    <name type="scientific">uncultured Microcoleus sp</name>
    <dbReference type="NCBI Taxonomy" id="259945"/>
    <lineage>
        <taxon>Bacteria</taxon>
        <taxon>Bacillati</taxon>
        <taxon>Cyanobacteriota</taxon>
        <taxon>Cyanophyceae</taxon>
        <taxon>Oscillatoriophycideae</taxon>
        <taxon>Oscillatoriales</taxon>
        <taxon>Microcoleaceae</taxon>
        <taxon>Microcoleus</taxon>
        <taxon>environmental samples</taxon>
    </lineage>
</organism>
<proteinExistence type="predicted"/>
<evidence type="ECO:0000313" key="2">
    <source>
        <dbReference type="EMBL" id="CAA9426033.1"/>
    </source>
</evidence>